<feature type="transmembrane region" description="Helical" evidence="10">
    <location>
        <begin position="7"/>
        <end position="30"/>
    </location>
</feature>
<keyword evidence="4" id="KW-0328">Glycosyltransferase</keyword>
<comment type="subcellular location">
    <subcellularLocation>
        <location evidence="1">Endoplasmic reticulum membrane</location>
        <topology evidence="1">Multi-pass membrane protein</topology>
    </subcellularLocation>
</comment>
<dbReference type="Proteomes" id="UP001589619">
    <property type="component" value="Unassembled WGS sequence"/>
</dbReference>
<keyword evidence="6 10" id="KW-0812">Transmembrane</keyword>
<feature type="transmembrane region" description="Helical" evidence="10">
    <location>
        <begin position="98"/>
        <end position="118"/>
    </location>
</feature>
<dbReference type="RefSeq" id="WP_344905743.1">
    <property type="nucleotide sequence ID" value="NZ_BAAAYO010000002.1"/>
</dbReference>
<evidence type="ECO:0000256" key="8">
    <source>
        <dbReference type="ARBA" id="ARBA00022989"/>
    </source>
</evidence>
<gene>
    <name evidence="11" type="ORF">ACFFNY_05630</name>
</gene>
<keyword evidence="3" id="KW-0337">GPI-anchor biosynthesis</keyword>
<organism evidence="11 12">
    <name type="scientific">Paenibacillus hodogayensis</name>
    <dbReference type="NCBI Taxonomy" id="279208"/>
    <lineage>
        <taxon>Bacteria</taxon>
        <taxon>Bacillati</taxon>
        <taxon>Bacillota</taxon>
        <taxon>Bacilli</taxon>
        <taxon>Bacillales</taxon>
        <taxon>Paenibacillaceae</taxon>
        <taxon>Paenibacillus</taxon>
    </lineage>
</organism>
<proteinExistence type="predicted"/>
<sequence length="371" mass="41763">MRSEKLMVFYLACAVMLLSKGIYLVSGYIWSSIHDSHMSIFDILNQGHSGWYASVIENGYLKEPTTEEGITANSAFFSLYPLLVTGLVKISNLSTNQAGAVLSTAFLTVALYYTYRYVSLTRGKISATTAILLIALGPYSFYFSALSTDSLFILLVILSFYFLEQKRWIMSGIIGALLSFTRPLGVVILIPLIFKMFLESQRKGEKPREFLVNVLKNEKKLLSLLLVPSGLFLYMTFLYFYIGDPLAFKNTQTVLSDIYSNVSISVFRGLVGSISDRYLLVLGIFGFIGSLYLVRKKHYSEGLFGAFIMLIPMISGLETVPRYIIGSVVLVLAVNDYISRFNKYKWLLIILLGALNILLLFMWYLTQPLAP</sequence>
<feature type="transmembrane region" description="Helical" evidence="10">
    <location>
        <begin position="221"/>
        <end position="242"/>
    </location>
</feature>
<evidence type="ECO:0000256" key="1">
    <source>
        <dbReference type="ARBA" id="ARBA00004477"/>
    </source>
</evidence>
<feature type="transmembrane region" description="Helical" evidence="10">
    <location>
        <begin position="277"/>
        <end position="294"/>
    </location>
</feature>
<evidence type="ECO:0000256" key="4">
    <source>
        <dbReference type="ARBA" id="ARBA00022676"/>
    </source>
</evidence>
<evidence type="ECO:0000256" key="6">
    <source>
        <dbReference type="ARBA" id="ARBA00022692"/>
    </source>
</evidence>
<evidence type="ECO:0008006" key="13">
    <source>
        <dbReference type="Google" id="ProtNLM"/>
    </source>
</evidence>
<keyword evidence="8 10" id="KW-1133">Transmembrane helix</keyword>
<evidence type="ECO:0000256" key="3">
    <source>
        <dbReference type="ARBA" id="ARBA00022502"/>
    </source>
</evidence>
<dbReference type="EMBL" id="JBHMAG010000004">
    <property type="protein sequence ID" value="MFB9751047.1"/>
    <property type="molecule type" value="Genomic_DNA"/>
</dbReference>
<dbReference type="InterPro" id="IPR007315">
    <property type="entry name" value="PIG-V/Gpi18"/>
</dbReference>
<protein>
    <recommendedName>
        <fullName evidence="13">Glycosyltransferase RgtA/B/C/D-like domain-containing protein</fullName>
    </recommendedName>
</protein>
<evidence type="ECO:0000256" key="5">
    <source>
        <dbReference type="ARBA" id="ARBA00022679"/>
    </source>
</evidence>
<evidence type="ECO:0000256" key="7">
    <source>
        <dbReference type="ARBA" id="ARBA00022824"/>
    </source>
</evidence>
<dbReference type="PANTHER" id="PTHR12468">
    <property type="entry name" value="GPI MANNOSYLTRANSFERASE 2"/>
    <property type="match status" value="1"/>
</dbReference>
<evidence type="ECO:0000313" key="12">
    <source>
        <dbReference type="Proteomes" id="UP001589619"/>
    </source>
</evidence>
<keyword evidence="9 10" id="KW-0472">Membrane</keyword>
<feature type="transmembrane region" description="Helical" evidence="10">
    <location>
        <begin position="346"/>
        <end position="365"/>
    </location>
</feature>
<dbReference type="PANTHER" id="PTHR12468:SF2">
    <property type="entry name" value="GPI MANNOSYLTRANSFERASE 2"/>
    <property type="match status" value="1"/>
</dbReference>
<keyword evidence="12" id="KW-1185">Reference proteome</keyword>
<evidence type="ECO:0000256" key="10">
    <source>
        <dbReference type="SAM" id="Phobius"/>
    </source>
</evidence>
<evidence type="ECO:0000256" key="2">
    <source>
        <dbReference type="ARBA" id="ARBA00004687"/>
    </source>
</evidence>
<evidence type="ECO:0000313" key="11">
    <source>
        <dbReference type="EMBL" id="MFB9751047.1"/>
    </source>
</evidence>
<evidence type="ECO:0000256" key="9">
    <source>
        <dbReference type="ARBA" id="ARBA00023136"/>
    </source>
</evidence>
<reference evidence="11 12" key="1">
    <citation type="submission" date="2024-09" db="EMBL/GenBank/DDBJ databases">
        <authorList>
            <person name="Sun Q."/>
            <person name="Mori K."/>
        </authorList>
    </citation>
    <scope>NUCLEOTIDE SEQUENCE [LARGE SCALE GENOMIC DNA]</scope>
    <source>
        <strain evidence="11 12">JCM 12520</strain>
    </source>
</reference>
<comment type="caution">
    <text evidence="11">The sequence shown here is derived from an EMBL/GenBank/DDBJ whole genome shotgun (WGS) entry which is preliminary data.</text>
</comment>
<comment type="pathway">
    <text evidence="2">Glycolipid biosynthesis; glycosylphosphatidylinositol-anchor biosynthesis.</text>
</comment>
<keyword evidence="7" id="KW-0256">Endoplasmic reticulum</keyword>
<name>A0ABV5VRY7_9BACL</name>
<feature type="transmembrane region" description="Helical" evidence="10">
    <location>
        <begin position="169"/>
        <end position="194"/>
    </location>
</feature>
<accession>A0ABV5VRY7</accession>
<keyword evidence="5" id="KW-0808">Transferase</keyword>
<feature type="transmembrane region" description="Helical" evidence="10">
    <location>
        <begin position="130"/>
        <end position="163"/>
    </location>
</feature>